<sequence length="182" mass="20976">MREIIEKSENNRMVFRLFATLLAYPDEEFVSSVHELREAAESVCKNGVFSACKEFLTQLEHRPLISLQAEYTELFDLYPSTCLNLTFHDCGEGKDRGSALVRLNSLFKQEGYELSNSELPDFLPVILEFLSIGGPESCSLICKQYRHHICQLARRVIEKSDLYKNLFEAILMLFQEDRPLGE</sequence>
<dbReference type="Proteomes" id="UP000006055">
    <property type="component" value="Chromosome"/>
</dbReference>
<dbReference type="EMBL" id="CP003360">
    <property type="protein sequence ID" value="AFM23684.1"/>
    <property type="molecule type" value="Genomic_DNA"/>
</dbReference>
<accession>I4C293</accession>
<evidence type="ECO:0000313" key="2">
    <source>
        <dbReference type="EMBL" id="AFM23684.1"/>
    </source>
</evidence>
<dbReference type="Gene3D" id="1.10.4070.10">
    <property type="entry name" value="putative redox-enzyme maturation protein domain"/>
    <property type="match status" value="1"/>
</dbReference>
<dbReference type="RefSeq" id="WP_014808839.1">
    <property type="nucleotide sequence ID" value="NC_018025.1"/>
</dbReference>
<reference evidence="3" key="1">
    <citation type="submission" date="2012-06" db="EMBL/GenBank/DDBJ databases">
        <title>Complete sequence of chromosome of Desulfomonile tiedjei DSM 6799.</title>
        <authorList>
            <person name="Lucas S."/>
            <person name="Copeland A."/>
            <person name="Lapidus A."/>
            <person name="Glavina del Rio T."/>
            <person name="Dalin E."/>
            <person name="Tice H."/>
            <person name="Bruce D."/>
            <person name="Goodwin L."/>
            <person name="Pitluck S."/>
            <person name="Peters L."/>
            <person name="Ovchinnikova G."/>
            <person name="Zeytun A."/>
            <person name="Lu M."/>
            <person name="Kyrpides N."/>
            <person name="Mavromatis K."/>
            <person name="Ivanova N."/>
            <person name="Brettin T."/>
            <person name="Detter J.C."/>
            <person name="Han C."/>
            <person name="Larimer F."/>
            <person name="Land M."/>
            <person name="Hauser L."/>
            <person name="Markowitz V."/>
            <person name="Cheng J.-F."/>
            <person name="Hugenholtz P."/>
            <person name="Woyke T."/>
            <person name="Wu D."/>
            <person name="Spring S."/>
            <person name="Schroeder M."/>
            <person name="Brambilla E."/>
            <person name="Klenk H.-P."/>
            <person name="Eisen J.A."/>
        </authorList>
    </citation>
    <scope>NUCLEOTIDE SEQUENCE [LARGE SCALE GENOMIC DNA]</scope>
    <source>
        <strain evidence="3">ATCC 49306 / DSM 6799 / DCB-1</strain>
    </source>
</reference>
<dbReference type="AlphaFoldDB" id="I4C293"/>
<dbReference type="PANTHER" id="PTHR43680">
    <property type="entry name" value="NITRATE REDUCTASE MOLYBDENUM COFACTOR ASSEMBLY CHAPERONE"/>
    <property type="match status" value="1"/>
</dbReference>
<dbReference type="HOGENOM" id="CLU_084469_2_0_7"/>
<dbReference type="KEGG" id="dti:Desti_0966"/>
<dbReference type="eggNOG" id="COG2180">
    <property type="taxonomic scope" value="Bacteria"/>
</dbReference>
<keyword evidence="1" id="KW-0534">Nitrate assimilation</keyword>
<dbReference type="Gene3D" id="1.20.120.700">
    <property type="entry name" value="nitrate reductase, subunit delta (NarJ)"/>
    <property type="match status" value="1"/>
</dbReference>
<dbReference type="GO" id="GO:0042128">
    <property type="term" value="P:nitrate assimilation"/>
    <property type="evidence" value="ECO:0007669"/>
    <property type="project" value="UniProtKB-KW"/>
</dbReference>
<evidence type="ECO:0000256" key="1">
    <source>
        <dbReference type="ARBA" id="ARBA00023063"/>
    </source>
</evidence>
<name>I4C293_DESTA</name>
<organism evidence="2 3">
    <name type="scientific">Desulfomonile tiedjei (strain ATCC 49306 / DSM 6799 / DCB-1)</name>
    <dbReference type="NCBI Taxonomy" id="706587"/>
    <lineage>
        <taxon>Bacteria</taxon>
        <taxon>Pseudomonadati</taxon>
        <taxon>Thermodesulfobacteriota</taxon>
        <taxon>Desulfomonilia</taxon>
        <taxon>Desulfomonilales</taxon>
        <taxon>Desulfomonilaceae</taxon>
        <taxon>Desulfomonile</taxon>
    </lineage>
</organism>
<dbReference type="PANTHER" id="PTHR43680:SF2">
    <property type="entry name" value="NITRATE REDUCTASE MOLYBDENUM COFACTOR ASSEMBLY CHAPERONE NARJ"/>
    <property type="match status" value="1"/>
</dbReference>
<dbReference type="GO" id="GO:0051082">
    <property type="term" value="F:unfolded protein binding"/>
    <property type="evidence" value="ECO:0007669"/>
    <property type="project" value="InterPro"/>
</dbReference>
<dbReference type="Pfam" id="PF02613">
    <property type="entry name" value="Nitrate_red_del"/>
    <property type="match status" value="1"/>
</dbReference>
<dbReference type="NCBIfam" id="TIGR00684">
    <property type="entry name" value="narJ"/>
    <property type="match status" value="1"/>
</dbReference>
<dbReference type="SUPFAM" id="SSF89155">
    <property type="entry name" value="TorD-like"/>
    <property type="match status" value="1"/>
</dbReference>
<proteinExistence type="predicted"/>
<keyword evidence="3" id="KW-1185">Reference proteome</keyword>
<dbReference type="GO" id="GO:0051131">
    <property type="term" value="P:chaperone-mediated protein complex assembly"/>
    <property type="evidence" value="ECO:0007669"/>
    <property type="project" value="InterPro"/>
</dbReference>
<gene>
    <name evidence="2" type="ordered locus">Desti_0966</name>
</gene>
<dbReference type="InterPro" id="IPR020945">
    <property type="entry name" value="DMSO/NO3_reduct_chaperone"/>
</dbReference>
<dbReference type="InterPro" id="IPR003765">
    <property type="entry name" value="NO3_reductase_chaperone_NarJ"/>
</dbReference>
<dbReference type="STRING" id="706587.Desti_0966"/>
<dbReference type="OrthoDB" id="8478585at2"/>
<dbReference type="InterPro" id="IPR036411">
    <property type="entry name" value="TorD-like_sf"/>
</dbReference>
<protein>
    <submittedName>
        <fullName evidence="2">Respiratory nitrate reductase chaperone NarJ</fullName>
    </submittedName>
</protein>
<evidence type="ECO:0000313" key="3">
    <source>
        <dbReference type="Proteomes" id="UP000006055"/>
    </source>
</evidence>
<dbReference type="GO" id="GO:0016530">
    <property type="term" value="F:metallochaperone activity"/>
    <property type="evidence" value="ECO:0007669"/>
    <property type="project" value="TreeGrafter"/>
</dbReference>